<comment type="caution">
    <text evidence="2">The sequence shown here is derived from an EMBL/GenBank/DDBJ whole genome shotgun (WGS) entry which is preliminary data.</text>
</comment>
<reference evidence="2 3" key="1">
    <citation type="journal article" date="2018" name="Front. Plant Sci.">
        <title>Red Clover (Trifolium pratense) and Zigzag Clover (T. medium) - A Picture of Genomic Similarities and Differences.</title>
        <authorList>
            <person name="Dluhosova J."/>
            <person name="Istvanek J."/>
            <person name="Nedelnik J."/>
            <person name="Repkova J."/>
        </authorList>
    </citation>
    <scope>NUCLEOTIDE SEQUENCE [LARGE SCALE GENOMIC DNA]</scope>
    <source>
        <strain evidence="3">cv. 10/8</strain>
        <tissue evidence="2">Leaf</tissue>
    </source>
</reference>
<sequence length="68" mass="7679">GQGSQGQAGGRGPRTVRKRRAEKRVVEDYLLDYRAANHSFNIGREPSRILDEDWNDEKTGPIHMEAAD</sequence>
<feature type="compositionally biased region" description="Gly residues" evidence="1">
    <location>
        <begin position="1"/>
        <end position="12"/>
    </location>
</feature>
<dbReference type="EMBL" id="LXQA011352723">
    <property type="protein sequence ID" value="MCI94305.1"/>
    <property type="molecule type" value="Genomic_DNA"/>
</dbReference>
<protein>
    <submittedName>
        <fullName evidence="2">Homeobox domain protein</fullName>
    </submittedName>
</protein>
<feature type="region of interest" description="Disordered" evidence="1">
    <location>
        <begin position="44"/>
        <end position="68"/>
    </location>
</feature>
<dbReference type="GO" id="GO:0003677">
    <property type="term" value="F:DNA binding"/>
    <property type="evidence" value="ECO:0007669"/>
    <property type="project" value="UniProtKB-KW"/>
</dbReference>
<feature type="non-terminal residue" evidence="2">
    <location>
        <position position="68"/>
    </location>
</feature>
<evidence type="ECO:0000256" key="1">
    <source>
        <dbReference type="SAM" id="MobiDB-lite"/>
    </source>
</evidence>
<organism evidence="2 3">
    <name type="scientific">Trifolium medium</name>
    <dbReference type="NCBI Taxonomy" id="97028"/>
    <lineage>
        <taxon>Eukaryota</taxon>
        <taxon>Viridiplantae</taxon>
        <taxon>Streptophyta</taxon>
        <taxon>Embryophyta</taxon>
        <taxon>Tracheophyta</taxon>
        <taxon>Spermatophyta</taxon>
        <taxon>Magnoliopsida</taxon>
        <taxon>eudicotyledons</taxon>
        <taxon>Gunneridae</taxon>
        <taxon>Pentapetalae</taxon>
        <taxon>rosids</taxon>
        <taxon>fabids</taxon>
        <taxon>Fabales</taxon>
        <taxon>Fabaceae</taxon>
        <taxon>Papilionoideae</taxon>
        <taxon>50 kb inversion clade</taxon>
        <taxon>NPAAA clade</taxon>
        <taxon>Hologalegina</taxon>
        <taxon>IRL clade</taxon>
        <taxon>Trifolieae</taxon>
        <taxon>Trifolium</taxon>
    </lineage>
</organism>
<feature type="compositionally biased region" description="Basic and acidic residues" evidence="1">
    <location>
        <begin position="45"/>
        <end position="68"/>
    </location>
</feature>
<dbReference type="Proteomes" id="UP000265520">
    <property type="component" value="Unassembled WGS sequence"/>
</dbReference>
<keyword evidence="2" id="KW-0238">DNA-binding</keyword>
<keyword evidence="2" id="KW-0371">Homeobox</keyword>
<feature type="region of interest" description="Disordered" evidence="1">
    <location>
        <begin position="1"/>
        <end position="21"/>
    </location>
</feature>
<proteinExistence type="predicted"/>
<feature type="non-terminal residue" evidence="2">
    <location>
        <position position="1"/>
    </location>
</feature>
<accession>A0A392W5W3</accession>
<keyword evidence="3" id="KW-1185">Reference proteome</keyword>
<dbReference type="AlphaFoldDB" id="A0A392W5W3"/>
<evidence type="ECO:0000313" key="2">
    <source>
        <dbReference type="EMBL" id="MCI94305.1"/>
    </source>
</evidence>
<name>A0A392W5W3_9FABA</name>
<evidence type="ECO:0000313" key="3">
    <source>
        <dbReference type="Proteomes" id="UP000265520"/>
    </source>
</evidence>